<reference evidence="3 4" key="1">
    <citation type="submission" date="2018-04" db="EMBL/GenBank/DDBJ databases">
        <title>Novel Campyloabacter and Helicobacter Species and Strains.</title>
        <authorList>
            <person name="Mannion A.J."/>
            <person name="Shen Z."/>
            <person name="Fox J.G."/>
        </authorList>
    </citation>
    <scope>NUCLEOTIDE SEQUENCE [LARGE SCALE GENOMIC DNA]</scope>
    <source>
        <strain evidence="3 4">MIT 97-5075</strain>
    </source>
</reference>
<accession>A0A3D8J7X0</accession>
<organism evidence="3 4">
    <name type="scientific">Helicobacter aurati</name>
    <dbReference type="NCBI Taxonomy" id="137778"/>
    <lineage>
        <taxon>Bacteria</taxon>
        <taxon>Pseudomonadati</taxon>
        <taxon>Campylobacterota</taxon>
        <taxon>Epsilonproteobacteria</taxon>
        <taxon>Campylobacterales</taxon>
        <taxon>Helicobacteraceae</taxon>
        <taxon>Helicobacter</taxon>
    </lineage>
</organism>
<feature type="transmembrane region" description="Helical" evidence="1">
    <location>
        <begin position="135"/>
        <end position="161"/>
    </location>
</feature>
<comment type="caution">
    <text evidence="3">The sequence shown here is derived from an EMBL/GenBank/DDBJ whole genome shotgun (WGS) entry which is preliminary data.</text>
</comment>
<keyword evidence="1" id="KW-0472">Membrane</keyword>
<keyword evidence="1" id="KW-1133">Transmembrane helix</keyword>
<keyword evidence="1" id="KW-0812">Transmembrane</keyword>
<dbReference type="InterPro" id="IPR051311">
    <property type="entry name" value="DedA_domain"/>
</dbReference>
<feature type="transmembrane region" description="Helical" evidence="1">
    <location>
        <begin position="167"/>
        <end position="188"/>
    </location>
</feature>
<evidence type="ECO:0000313" key="4">
    <source>
        <dbReference type="Proteomes" id="UP000256424"/>
    </source>
</evidence>
<feature type="transmembrane region" description="Helical" evidence="1">
    <location>
        <begin position="20"/>
        <end position="41"/>
    </location>
</feature>
<proteinExistence type="predicted"/>
<dbReference type="PANTHER" id="PTHR42709:SF2">
    <property type="entry name" value="INNER MEMBRANE PROTEIN YOHD"/>
    <property type="match status" value="1"/>
</dbReference>
<evidence type="ECO:0000259" key="2">
    <source>
        <dbReference type="Pfam" id="PF09335"/>
    </source>
</evidence>
<evidence type="ECO:0000313" key="3">
    <source>
        <dbReference type="EMBL" id="RDU73360.1"/>
    </source>
</evidence>
<dbReference type="PANTHER" id="PTHR42709">
    <property type="entry name" value="ALKALINE PHOSPHATASE LIKE PROTEIN"/>
    <property type="match status" value="1"/>
</dbReference>
<evidence type="ECO:0000256" key="1">
    <source>
        <dbReference type="SAM" id="Phobius"/>
    </source>
</evidence>
<feature type="domain" description="VTT" evidence="2">
    <location>
        <begin position="35"/>
        <end position="148"/>
    </location>
</feature>
<dbReference type="Proteomes" id="UP000256424">
    <property type="component" value="Unassembled WGS sequence"/>
</dbReference>
<feature type="transmembrane region" description="Helical" evidence="1">
    <location>
        <begin position="53"/>
        <end position="72"/>
    </location>
</feature>
<dbReference type="InterPro" id="IPR032816">
    <property type="entry name" value="VTT_dom"/>
</dbReference>
<sequence>MDNEAIEILKNYNNLENFGYAILFLYSVGGGYIGIITAGVFSSLGKFDLSLSILLAVCGNIVGSSLFCIFARTQKQEVFQLLKKHKRKLAYLQIMIKKYDWILFIVSKFIHGFRTFVPLAVGISKYNIIKFLSINFVACIIWGISLGLLGFYATGMFLPVLKVLLQYPYIFAVAFLSIMIVFILIAYVRKRFTKSNVSESKSVKL</sequence>
<gene>
    <name evidence="3" type="ORF">CQA66_01455</name>
</gene>
<dbReference type="OrthoDB" id="5372697at2"/>
<name>A0A3D8J7X0_9HELI</name>
<feature type="transmembrane region" description="Helical" evidence="1">
    <location>
        <begin position="101"/>
        <end position="123"/>
    </location>
</feature>
<dbReference type="EMBL" id="NXLW01000002">
    <property type="protein sequence ID" value="RDU73360.1"/>
    <property type="molecule type" value="Genomic_DNA"/>
</dbReference>
<dbReference type="Pfam" id="PF09335">
    <property type="entry name" value="VTT_dom"/>
    <property type="match status" value="1"/>
</dbReference>
<protein>
    <submittedName>
        <fullName evidence="3">DedA family protein</fullName>
    </submittedName>
</protein>
<keyword evidence="4" id="KW-1185">Reference proteome</keyword>
<dbReference type="GO" id="GO:0005886">
    <property type="term" value="C:plasma membrane"/>
    <property type="evidence" value="ECO:0007669"/>
    <property type="project" value="TreeGrafter"/>
</dbReference>
<dbReference type="AlphaFoldDB" id="A0A3D8J7X0"/>
<dbReference type="RefSeq" id="WP_104762974.1">
    <property type="nucleotide sequence ID" value="NZ_FZPM01000012.1"/>
</dbReference>